<feature type="signal peptide" evidence="1">
    <location>
        <begin position="1"/>
        <end position="19"/>
    </location>
</feature>
<dbReference type="OrthoDB" id="5873496at2"/>
<reference evidence="2 3" key="1">
    <citation type="submission" date="2016-10" db="EMBL/GenBank/DDBJ databases">
        <authorList>
            <person name="de Groot N.N."/>
        </authorList>
    </citation>
    <scope>NUCLEOTIDE SEQUENCE [LARGE SCALE GENOMIC DNA]</scope>
    <source>
        <strain evidence="2 3">DSM 25186</strain>
    </source>
</reference>
<dbReference type="Proteomes" id="UP000198510">
    <property type="component" value="Unassembled WGS sequence"/>
</dbReference>
<organism evidence="2 3">
    <name type="scientific">Catalinimonas alkaloidigena</name>
    <dbReference type="NCBI Taxonomy" id="1075417"/>
    <lineage>
        <taxon>Bacteria</taxon>
        <taxon>Pseudomonadati</taxon>
        <taxon>Bacteroidota</taxon>
        <taxon>Cytophagia</taxon>
        <taxon>Cytophagales</taxon>
        <taxon>Catalimonadaceae</taxon>
        <taxon>Catalinimonas</taxon>
    </lineage>
</organism>
<feature type="chain" id="PRO_5011501295" evidence="1">
    <location>
        <begin position="20"/>
        <end position="212"/>
    </location>
</feature>
<evidence type="ECO:0000313" key="2">
    <source>
        <dbReference type="EMBL" id="SDL76290.1"/>
    </source>
</evidence>
<protein>
    <submittedName>
        <fullName evidence="2">Uncharacterized protein</fullName>
    </submittedName>
</protein>
<name>A0A1G9MPW7_9BACT</name>
<dbReference type="EMBL" id="FNFO01000008">
    <property type="protein sequence ID" value="SDL76290.1"/>
    <property type="molecule type" value="Genomic_DNA"/>
</dbReference>
<gene>
    <name evidence="2" type="ORF">SAMN05421823_10852</name>
</gene>
<evidence type="ECO:0000313" key="3">
    <source>
        <dbReference type="Proteomes" id="UP000198510"/>
    </source>
</evidence>
<evidence type="ECO:0000256" key="1">
    <source>
        <dbReference type="SAM" id="SignalP"/>
    </source>
</evidence>
<proteinExistence type="predicted"/>
<accession>A0A1G9MPW7</accession>
<keyword evidence="3" id="KW-1185">Reference proteome</keyword>
<dbReference type="AlphaFoldDB" id="A0A1G9MPW7"/>
<dbReference type="RefSeq" id="WP_089684857.1">
    <property type="nucleotide sequence ID" value="NZ_FNFO01000008.1"/>
</dbReference>
<sequence length="212" mass="24378">MFRIFAFVGVALGTFQALAQDQITTIDGKTYNVVLEWFDENTFSIKTFSSRQPRQIPTDLIASFHSDNVEVLTKGFERAPYLRDVHVKKEKDKAFSGDIAILTNGDYFVGRTKEYCELITFTQFDSVEVSKDSMAVVSRFRIAMDTGLGVDTTKSIIDRAGRERHFRSVVEALNFMNTMGWEFMDLYPEDSTRMHYLLKRELSKDPPARLPR</sequence>
<keyword evidence="1" id="KW-0732">Signal</keyword>